<name>T1IP93_STRMM</name>
<dbReference type="HOGENOM" id="CLU_036434_0_0_1"/>
<protein>
    <recommendedName>
        <fullName evidence="3">DegT/DnrJ/EryC1/StrS aminotransferase family protein</fullName>
    </recommendedName>
</protein>
<dbReference type="InterPro" id="IPR015424">
    <property type="entry name" value="PyrdxlP-dep_Trfase"/>
</dbReference>
<reference evidence="2" key="1">
    <citation type="submission" date="2011-05" db="EMBL/GenBank/DDBJ databases">
        <authorList>
            <person name="Richards S.R."/>
            <person name="Qu J."/>
            <person name="Jiang H."/>
            <person name="Jhangiani S.N."/>
            <person name="Agravi P."/>
            <person name="Goodspeed R."/>
            <person name="Gross S."/>
            <person name="Mandapat C."/>
            <person name="Jackson L."/>
            <person name="Mathew T."/>
            <person name="Pu L."/>
            <person name="Thornton R."/>
            <person name="Saada N."/>
            <person name="Wilczek-Boney K.B."/>
            <person name="Lee S."/>
            <person name="Kovar C."/>
            <person name="Wu Y."/>
            <person name="Scherer S.E."/>
            <person name="Worley K.C."/>
            <person name="Muzny D.M."/>
            <person name="Gibbs R."/>
        </authorList>
    </citation>
    <scope>NUCLEOTIDE SEQUENCE</scope>
    <source>
        <strain evidence="2">Brora</strain>
    </source>
</reference>
<dbReference type="InterPro" id="IPR000653">
    <property type="entry name" value="DegT/StrS_aminotransferase"/>
</dbReference>
<keyword evidence="2" id="KW-1185">Reference proteome</keyword>
<dbReference type="Gene3D" id="3.40.640.10">
    <property type="entry name" value="Type I PLP-dependent aspartate aminotransferase-like (Major domain)"/>
    <property type="match status" value="1"/>
</dbReference>
<dbReference type="SUPFAM" id="SSF53383">
    <property type="entry name" value="PLP-dependent transferases"/>
    <property type="match status" value="1"/>
</dbReference>
<evidence type="ECO:0008006" key="3">
    <source>
        <dbReference type="Google" id="ProtNLM"/>
    </source>
</evidence>
<dbReference type="EMBL" id="JH431251">
    <property type="status" value="NOT_ANNOTATED_CDS"/>
    <property type="molecule type" value="Genomic_DNA"/>
</dbReference>
<dbReference type="InterPro" id="IPR015421">
    <property type="entry name" value="PyrdxlP-dep_Trfase_major"/>
</dbReference>
<dbReference type="PANTHER" id="PTHR30244">
    <property type="entry name" value="TRANSAMINASE"/>
    <property type="match status" value="1"/>
</dbReference>
<dbReference type="GO" id="GO:0000271">
    <property type="term" value="P:polysaccharide biosynthetic process"/>
    <property type="evidence" value="ECO:0007669"/>
    <property type="project" value="TreeGrafter"/>
</dbReference>
<evidence type="ECO:0000313" key="2">
    <source>
        <dbReference type="Proteomes" id="UP000014500"/>
    </source>
</evidence>
<dbReference type="PhylomeDB" id="T1IP93"/>
<sequence length="459" mass="51740">MNESSDAELGEIIPYGSIYIDCNASDIVLATRRCFTRYNDSDRREIITELSSLFQSPHHTNVLPCFSVRTGLDLFLECKKFPPDSEIILSAINIPDIVRIIRHHGLKPVPVDINIDTIGVDPRDLESVITNRTVAVIVAHIFGKWMDVAHLIAVAQHHRLVFIEDCAEAFSGFERMGHPESDLIFFSFGTIKVCTAFGGAIVKIKDDFLYEQMEKVYATYPMYGTREYLAKLQKCLFIHNMLNVPCIMKCSIELARLFNVDHQKMAVNMMRGFTSGDLTTSLRKQANTSLLATMLARLKQFDQQKHEKSQEKANYVVMRLPPEMKVVGAAARNKDFWLFPVLTESPKFAITMLKKLGVDAYIGSTQLDVIYPDDCQIPEVAIDEIEGESSHSSSSVVSDDSDSSTSSHFPLQGKYLMDHVIYLPVHKNVPYKLLDKICLALYMVVTKQKIKASASRAKL</sequence>
<reference evidence="1" key="2">
    <citation type="submission" date="2015-02" db="UniProtKB">
        <authorList>
            <consortium name="EnsemblMetazoa"/>
        </authorList>
    </citation>
    <scope>IDENTIFICATION</scope>
</reference>
<dbReference type="AlphaFoldDB" id="T1IP93"/>
<dbReference type="GO" id="GO:0030170">
    <property type="term" value="F:pyridoxal phosphate binding"/>
    <property type="evidence" value="ECO:0007669"/>
    <property type="project" value="TreeGrafter"/>
</dbReference>
<dbReference type="STRING" id="126957.T1IP93"/>
<dbReference type="GO" id="GO:0008483">
    <property type="term" value="F:transaminase activity"/>
    <property type="evidence" value="ECO:0007669"/>
    <property type="project" value="TreeGrafter"/>
</dbReference>
<dbReference type="eggNOG" id="ENOG502RN8Q">
    <property type="taxonomic scope" value="Eukaryota"/>
</dbReference>
<dbReference type="EnsemblMetazoa" id="SMAR002842-RA">
    <property type="protein sequence ID" value="SMAR002842-PA"/>
    <property type="gene ID" value="SMAR002842"/>
</dbReference>
<dbReference type="Pfam" id="PF01041">
    <property type="entry name" value="DegT_DnrJ_EryC1"/>
    <property type="match status" value="1"/>
</dbReference>
<proteinExistence type="predicted"/>
<dbReference type="FunFam" id="3.40.640.10:FF:000227">
    <property type="entry name" value="Predicted protein"/>
    <property type="match status" value="1"/>
</dbReference>
<accession>T1IP93</accession>
<dbReference type="PANTHER" id="PTHR30244:SF34">
    <property type="entry name" value="DTDP-4-AMINO-4,6-DIDEOXYGALACTOSE TRANSAMINASE"/>
    <property type="match status" value="1"/>
</dbReference>
<dbReference type="OMA" id="MCCFRDA"/>
<evidence type="ECO:0000313" key="1">
    <source>
        <dbReference type="EnsemblMetazoa" id="SMAR002842-PA"/>
    </source>
</evidence>
<organism evidence="1 2">
    <name type="scientific">Strigamia maritima</name>
    <name type="common">European centipede</name>
    <name type="synonym">Geophilus maritimus</name>
    <dbReference type="NCBI Taxonomy" id="126957"/>
    <lineage>
        <taxon>Eukaryota</taxon>
        <taxon>Metazoa</taxon>
        <taxon>Ecdysozoa</taxon>
        <taxon>Arthropoda</taxon>
        <taxon>Myriapoda</taxon>
        <taxon>Chilopoda</taxon>
        <taxon>Pleurostigmophora</taxon>
        <taxon>Geophilomorpha</taxon>
        <taxon>Linotaeniidae</taxon>
        <taxon>Strigamia</taxon>
    </lineage>
</organism>
<dbReference type="Proteomes" id="UP000014500">
    <property type="component" value="Unassembled WGS sequence"/>
</dbReference>